<dbReference type="GO" id="GO:0051762">
    <property type="term" value="P:sesquiterpene biosynthetic process"/>
    <property type="evidence" value="ECO:0000318"/>
    <property type="project" value="GO_Central"/>
</dbReference>
<evidence type="ECO:0000313" key="8">
    <source>
        <dbReference type="EMBL" id="EEF48737.1"/>
    </source>
</evidence>
<evidence type="ECO:0000256" key="4">
    <source>
        <dbReference type="ARBA" id="ARBA00022842"/>
    </source>
</evidence>
<dbReference type="SMR" id="B9RHW5"/>
<evidence type="ECO:0000259" key="7">
    <source>
        <dbReference type="Pfam" id="PF03936"/>
    </source>
</evidence>
<dbReference type="GO" id="GO:0010334">
    <property type="term" value="F:sesquiterpene synthase activity"/>
    <property type="evidence" value="ECO:0000318"/>
    <property type="project" value="GO_Central"/>
</dbReference>
<dbReference type="PANTHER" id="PTHR31225:SF93">
    <property type="entry name" value="ALPHA-HUMULENE_(-)-(E)-BETA-CARYOPHYLLENE SYNTHASE"/>
    <property type="match status" value="1"/>
</dbReference>
<protein>
    <submittedName>
        <fullName evidence="8">Casbene synthase, chloroplast, putative</fullName>
        <ecNumber evidence="8">4.2.3.8</ecNumber>
    </submittedName>
</protein>
<dbReference type="CDD" id="cd00684">
    <property type="entry name" value="Terpene_cyclase_plant_C1"/>
    <property type="match status" value="1"/>
</dbReference>
<proteinExistence type="inferred from homology"/>
<evidence type="ECO:0000256" key="3">
    <source>
        <dbReference type="ARBA" id="ARBA00022723"/>
    </source>
</evidence>
<keyword evidence="5 8" id="KW-0456">Lyase</keyword>
<dbReference type="Proteomes" id="UP000008311">
    <property type="component" value="Unassembled WGS sequence"/>
</dbReference>
<dbReference type="SUPFAM" id="SSF48576">
    <property type="entry name" value="Terpenoid synthases"/>
    <property type="match status" value="1"/>
</dbReference>
<dbReference type="AlphaFoldDB" id="B9RHW5"/>
<evidence type="ECO:0000256" key="2">
    <source>
        <dbReference type="ARBA" id="ARBA00006333"/>
    </source>
</evidence>
<dbReference type="FunFam" id="1.10.600.10:FF:000007">
    <property type="entry name" value="Isoprene synthase, chloroplastic"/>
    <property type="match status" value="1"/>
</dbReference>
<dbReference type="Pfam" id="PF03936">
    <property type="entry name" value="Terpene_synth_C"/>
    <property type="match status" value="1"/>
</dbReference>
<comment type="cofactor">
    <cofactor evidence="1">
        <name>Mg(2+)</name>
        <dbReference type="ChEBI" id="CHEBI:18420"/>
    </cofactor>
</comment>
<dbReference type="EC" id="4.2.3.8" evidence="8"/>
<dbReference type="GO" id="GO:0050449">
    <property type="term" value="F:casbene synthase activity"/>
    <property type="evidence" value="ECO:0007669"/>
    <property type="project" value="UniProtKB-EC"/>
</dbReference>
<evidence type="ECO:0000256" key="5">
    <source>
        <dbReference type="ARBA" id="ARBA00023239"/>
    </source>
</evidence>
<gene>
    <name evidence="8" type="ORF">RCOM_1574190</name>
</gene>
<organism evidence="8 9">
    <name type="scientific">Ricinus communis</name>
    <name type="common">Castor bean</name>
    <dbReference type="NCBI Taxonomy" id="3988"/>
    <lineage>
        <taxon>Eukaryota</taxon>
        <taxon>Viridiplantae</taxon>
        <taxon>Streptophyta</taxon>
        <taxon>Embryophyta</taxon>
        <taxon>Tracheophyta</taxon>
        <taxon>Spermatophyta</taxon>
        <taxon>Magnoliopsida</taxon>
        <taxon>eudicotyledons</taxon>
        <taxon>Gunneridae</taxon>
        <taxon>Pentapetalae</taxon>
        <taxon>rosids</taxon>
        <taxon>fabids</taxon>
        <taxon>Malpighiales</taxon>
        <taxon>Euphorbiaceae</taxon>
        <taxon>Acalyphoideae</taxon>
        <taxon>Acalypheae</taxon>
        <taxon>Ricinus</taxon>
    </lineage>
</organism>
<dbReference type="FunFam" id="1.50.10.130:FF:000001">
    <property type="entry name" value="Isoprene synthase, chloroplastic"/>
    <property type="match status" value="1"/>
</dbReference>
<dbReference type="InterPro" id="IPR001906">
    <property type="entry name" value="Terpene_synth_N"/>
</dbReference>
<dbReference type="InterPro" id="IPR036965">
    <property type="entry name" value="Terpene_synth_N_sf"/>
</dbReference>
<dbReference type="BRENDA" id="4.2.3.B23">
    <property type="organism ID" value="1204"/>
</dbReference>
<dbReference type="GO" id="GO:0016102">
    <property type="term" value="P:diterpenoid biosynthetic process"/>
    <property type="evidence" value="ECO:0007669"/>
    <property type="project" value="InterPro"/>
</dbReference>
<dbReference type="PANTHER" id="PTHR31225">
    <property type="entry name" value="OS04G0344100 PROTEIN-RELATED"/>
    <property type="match status" value="1"/>
</dbReference>
<dbReference type="InterPro" id="IPR044814">
    <property type="entry name" value="Terpene_cyclase_plant_C1"/>
</dbReference>
<feature type="domain" description="Terpene synthase metal-binding" evidence="7">
    <location>
        <begin position="305"/>
        <end position="544"/>
    </location>
</feature>
<feature type="domain" description="Terpene synthase N-terminal" evidence="6">
    <location>
        <begin position="72"/>
        <end position="248"/>
    </location>
</feature>
<dbReference type="Gene3D" id="1.50.10.130">
    <property type="entry name" value="Terpene synthase, N-terminal domain"/>
    <property type="match status" value="1"/>
</dbReference>
<keyword evidence="4" id="KW-0460">Magnesium</keyword>
<dbReference type="SUPFAM" id="SSF48239">
    <property type="entry name" value="Terpenoid cyclases/Protein prenyltransferases"/>
    <property type="match status" value="1"/>
</dbReference>
<dbReference type="InterPro" id="IPR050148">
    <property type="entry name" value="Terpene_synthase-like"/>
</dbReference>
<dbReference type="InterPro" id="IPR034741">
    <property type="entry name" value="Terpene_cyclase-like_1_C"/>
</dbReference>
<evidence type="ECO:0000259" key="6">
    <source>
        <dbReference type="Pfam" id="PF01397"/>
    </source>
</evidence>
<sequence>MALQSLLFLQANSQNRNFCQFLSMPSIRCCSCRVPFSSWSAKSVTNKSPQACLSTKSQQEFRPLANFPPTVWGSHFASPTFSESEFGTYDRQANVLQKKIRELLTSSRSDSVEKIAFIDLLCRLGVSYHFENDIEEQLSQIFSCQPGLLDEKQYDLYTVALVFRVFRQHGFKMSSNVFHKFTDSHGKFKASLLSDAKGMLSLFEASHLSMHGEDILDEAFAFTKDYLESSAVDQYLCPNLQKHITNALEQPFHKGIPRLEARKYIDLYEGDECRNETVLEFAKLDYNRVQLLHQQELSQFSTWWKDLNLASEIPYARDRMAEIFFWAVAMYFEPKYAQARMIIAKVVLLISLVDDTFDAYATIEETHLLAEAFERWDKSCLDQLPDYMKVIYKLLLNTFSEFENDLAKEGKSYSVRYGREAFQELVRGYYLEAMWRDEGKIPSFDEYIRNGSLSSGLPLVVTASFMGVKEITGIREFQWLRTKPKLNHFSGAVGRIMNDIMSHVSEQNRGHVASCIDCYMKQYEVSKEEAIKEMQKMASDAWKDINEGYMRPAQVSVSELMRVVNLARLTDVSYKYGDGYTDPQHLKQFVKGLFIDPVPLPNQIRKGETKTKHV</sequence>
<dbReference type="EMBL" id="EQ973781">
    <property type="protein sequence ID" value="EEF48737.1"/>
    <property type="molecule type" value="Genomic_DNA"/>
</dbReference>
<dbReference type="SFLD" id="SFLDS00005">
    <property type="entry name" value="Isoprenoid_Synthase_Type_I"/>
    <property type="match status" value="1"/>
</dbReference>
<dbReference type="InParanoid" id="B9RHW5"/>
<dbReference type="FunCoup" id="B9RHW5">
    <property type="interactions" value="11"/>
</dbReference>
<dbReference type="InterPro" id="IPR008930">
    <property type="entry name" value="Terpenoid_cyclase/PrenylTrfase"/>
</dbReference>
<accession>B9RHW5</accession>
<name>B9RHW5_RICCO</name>
<evidence type="ECO:0000313" key="9">
    <source>
        <dbReference type="Proteomes" id="UP000008311"/>
    </source>
</evidence>
<evidence type="ECO:0000256" key="1">
    <source>
        <dbReference type="ARBA" id="ARBA00001946"/>
    </source>
</evidence>
<reference evidence="9" key="1">
    <citation type="journal article" date="2010" name="Nat. Biotechnol.">
        <title>Draft genome sequence of the oilseed species Ricinus communis.</title>
        <authorList>
            <person name="Chan A.P."/>
            <person name="Crabtree J."/>
            <person name="Zhao Q."/>
            <person name="Lorenzi H."/>
            <person name="Orvis J."/>
            <person name="Puiu D."/>
            <person name="Melake-Berhan A."/>
            <person name="Jones K.M."/>
            <person name="Redman J."/>
            <person name="Chen G."/>
            <person name="Cahoon E.B."/>
            <person name="Gedil M."/>
            <person name="Stanke M."/>
            <person name="Haas B.J."/>
            <person name="Wortman J.R."/>
            <person name="Fraser-Liggett C.M."/>
            <person name="Ravel J."/>
            <person name="Rabinowicz P.D."/>
        </authorList>
    </citation>
    <scope>NUCLEOTIDE SEQUENCE [LARGE SCALE GENOMIC DNA]</scope>
    <source>
        <strain evidence="9">cv. Hale</strain>
    </source>
</reference>
<keyword evidence="9" id="KW-1185">Reference proteome</keyword>
<dbReference type="Gene3D" id="1.10.600.10">
    <property type="entry name" value="Farnesyl Diphosphate Synthase"/>
    <property type="match status" value="1"/>
</dbReference>
<dbReference type="InterPro" id="IPR008949">
    <property type="entry name" value="Isoprenoid_synthase_dom_sf"/>
</dbReference>
<dbReference type="SFLD" id="SFLDG01019">
    <property type="entry name" value="Terpene_Cyclase_Like_1_C_Termi"/>
    <property type="match status" value="1"/>
</dbReference>
<dbReference type="STRING" id="3988.B9RHW5"/>
<comment type="similarity">
    <text evidence="2">Belongs to the terpene synthase family.</text>
</comment>
<dbReference type="InterPro" id="IPR005630">
    <property type="entry name" value="Terpene_synthase_metal-bd"/>
</dbReference>
<dbReference type="Pfam" id="PF01397">
    <property type="entry name" value="Terpene_synth"/>
    <property type="match status" value="1"/>
</dbReference>
<dbReference type="GO" id="GO:0000287">
    <property type="term" value="F:magnesium ion binding"/>
    <property type="evidence" value="ECO:0007669"/>
    <property type="project" value="InterPro"/>
</dbReference>
<keyword evidence="3" id="KW-0479">Metal-binding</keyword>